<dbReference type="PANTHER" id="PTHR19443:SF16">
    <property type="entry name" value="HEXOKINASE TYPE 1-RELATED"/>
    <property type="match status" value="1"/>
</dbReference>
<keyword evidence="5 11" id="KW-0547">Nucleotide-binding</keyword>
<dbReference type="GO" id="GO:0006096">
    <property type="term" value="P:glycolytic process"/>
    <property type="evidence" value="ECO:0007669"/>
    <property type="project" value="UniProtKB-KW"/>
</dbReference>
<dbReference type="Proteomes" id="UP001255856">
    <property type="component" value="Unassembled WGS sequence"/>
</dbReference>
<dbReference type="GO" id="GO:0006006">
    <property type="term" value="P:glucose metabolic process"/>
    <property type="evidence" value="ECO:0007669"/>
    <property type="project" value="TreeGrafter"/>
</dbReference>
<evidence type="ECO:0000256" key="1">
    <source>
        <dbReference type="ARBA" id="ARBA00004888"/>
    </source>
</evidence>
<comment type="caution">
    <text evidence="14">The sequence shown here is derived from an EMBL/GenBank/DDBJ whole genome shotgun (WGS) entry which is preliminary data.</text>
</comment>
<keyword evidence="6 11" id="KW-0418">Kinase</keyword>
<dbReference type="GO" id="GO:0008865">
    <property type="term" value="F:fructokinase activity"/>
    <property type="evidence" value="ECO:0007669"/>
    <property type="project" value="TreeGrafter"/>
</dbReference>
<dbReference type="InterPro" id="IPR043129">
    <property type="entry name" value="ATPase_NBD"/>
</dbReference>
<evidence type="ECO:0000256" key="9">
    <source>
        <dbReference type="ARBA" id="ARBA00044613"/>
    </source>
</evidence>
<evidence type="ECO:0000256" key="11">
    <source>
        <dbReference type="RuleBase" id="RU362007"/>
    </source>
</evidence>
<comment type="catalytic activity">
    <reaction evidence="10">
        <text>D-fructose + ATP = D-fructose 6-phosphate + ADP + H(+)</text>
        <dbReference type="Rhea" id="RHEA:16125"/>
        <dbReference type="ChEBI" id="CHEBI:15378"/>
        <dbReference type="ChEBI" id="CHEBI:30616"/>
        <dbReference type="ChEBI" id="CHEBI:37721"/>
        <dbReference type="ChEBI" id="CHEBI:61527"/>
        <dbReference type="ChEBI" id="CHEBI:456216"/>
        <dbReference type="EC" id="2.7.1.1"/>
    </reaction>
    <physiologicalReaction direction="left-to-right" evidence="10">
        <dbReference type="Rhea" id="RHEA:16126"/>
    </physiologicalReaction>
</comment>
<evidence type="ECO:0000256" key="5">
    <source>
        <dbReference type="ARBA" id="ARBA00022741"/>
    </source>
</evidence>
<dbReference type="AlphaFoldDB" id="A0AAD9ILD7"/>
<dbReference type="GO" id="GO:0005536">
    <property type="term" value="F:D-glucose binding"/>
    <property type="evidence" value="ECO:0007669"/>
    <property type="project" value="InterPro"/>
</dbReference>
<protein>
    <recommendedName>
        <fullName evidence="11">Phosphotransferase</fullName>
        <ecNumber evidence="11">2.7.1.-</ecNumber>
    </recommendedName>
</protein>
<dbReference type="GO" id="GO:0005524">
    <property type="term" value="F:ATP binding"/>
    <property type="evidence" value="ECO:0007669"/>
    <property type="project" value="UniProtKB-UniRule"/>
</dbReference>
<keyword evidence="7 11" id="KW-0067">ATP-binding</keyword>
<dbReference type="PROSITE" id="PS51748">
    <property type="entry name" value="HEXOKINASE_2"/>
    <property type="match status" value="1"/>
</dbReference>
<dbReference type="GO" id="GO:0005829">
    <property type="term" value="C:cytosol"/>
    <property type="evidence" value="ECO:0007669"/>
    <property type="project" value="TreeGrafter"/>
</dbReference>
<evidence type="ECO:0000259" key="12">
    <source>
        <dbReference type="Pfam" id="PF00349"/>
    </source>
</evidence>
<gene>
    <name evidence="14" type="ORF">QBZ16_002206</name>
</gene>
<dbReference type="GO" id="GO:0005739">
    <property type="term" value="C:mitochondrion"/>
    <property type="evidence" value="ECO:0007669"/>
    <property type="project" value="TreeGrafter"/>
</dbReference>
<evidence type="ECO:0000256" key="2">
    <source>
        <dbReference type="ARBA" id="ARBA00005028"/>
    </source>
</evidence>
<dbReference type="InterPro" id="IPR001312">
    <property type="entry name" value="Hexokinase"/>
</dbReference>
<accession>A0AAD9ILD7</accession>
<evidence type="ECO:0000256" key="7">
    <source>
        <dbReference type="ARBA" id="ARBA00022840"/>
    </source>
</evidence>
<evidence type="ECO:0000313" key="15">
    <source>
        <dbReference type="Proteomes" id="UP001255856"/>
    </source>
</evidence>
<dbReference type="SUPFAM" id="SSF53067">
    <property type="entry name" value="Actin-like ATPase domain"/>
    <property type="match status" value="2"/>
</dbReference>
<evidence type="ECO:0000259" key="13">
    <source>
        <dbReference type="Pfam" id="PF03727"/>
    </source>
</evidence>
<dbReference type="PANTHER" id="PTHR19443">
    <property type="entry name" value="HEXOKINASE"/>
    <property type="match status" value="1"/>
</dbReference>
<sequence>MRQFRDLCTVPPERLQDIQDEFERSMEAGLRGDEAGLDMLPTFHRPAAVRVRGYEQGSYYAIDLGGTNFRVLHVELPFGRPIPAECFDTDSGLLLEFVADCIDLMLQLHPPGGDGVPVIGFCFSFGVQQTALDNGALVRWTKGFYGSGLLGKNIVAELEDTFKRRGKRVRIPAILNDTAATLVALRFRDPQTEVGVILGTGTNAAYRERVRSIRTLPGGYAARSERMVVNTEWGDFWSDVLPALAGVDDAIDARSVNPGRGRFEKLVSGHYMGEIVRLMLLQLARLGGALGGARARARARRGALASAAVTAVDDAAEGDHAAVDAALGALGVERPSHRQRQLLREAAQLGTSRVAVAVDGSVYCKYRGYRGLMADALRDVLGEDSAALVELREVKDGSVLGAAYLAAACDAYERTHTVSG</sequence>
<dbReference type="PRINTS" id="PR00475">
    <property type="entry name" value="HEXOKINASE"/>
</dbReference>
<dbReference type="InterPro" id="IPR022673">
    <property type="entry name" value="Hexokinase_C"/>
</dbReference>
<evidence type="ECO:0000256" key="10">
    <source>
        <dbReference type="ARBA" id="ARBA00047905"/>
    </source>
</evidence>
<evidence type="ECO:0000313" key="14">
    <source>
        <dbReference type="EMBL" id="KAK2079811.1"/>
    </source>
</evidence>
<keyword evidence="4 11" id="KW-0808">Transferase</keyword>
<comment type="pathway">
    <text evidence="2">Carbohydrate metabolism; hexose metabolism.</text>
</comment>
<dbReference type="EMBL" id="JASFZW010000002">
    <property type="protein sequence ID" value="KAK2079811.1"/>
    <property type="molecule type" value="Genomic_DNA"/>
</dbReference>
<dbReference type="InterPro" id="IPR022672">
    <property type="entry name" value="Hexokinase_N"/>
</dbReference>
<dbReference type="GO" id="GO:0001678">
    <property type="term" value="P:intracellular glucose homeostasis"/>
    <property type="evidence" value="ECO:0007669"/>
    <property type="project" value="InterPro"/>
</dbReference>
<feature type="domain" description="Hexokinase C-terminal" evidence="13">
    <location>
        <begin position="194"/>
        <end position="353"/>
    </location>
</feature>
<comment type="pathway">
    <text evidence="1">Carbohydrate degradation; glycolysis; D-glyceraldehyde 3-phosphate and glycerone phosphate from D-glucose: step 1/4.</text>
</comment>
<dbReference type="Pfam" id="PF03727">
    <property type="entry name" value="Hexokinase_2"/>
    <property type="match status" value="1"/>
</dbReference>
<dbReference type="Gene3D" id="3.30.420.40">
    <property type="match status" value="2"/>
</dbReference>
<evidence type="ECO:0000256" key="4">
    <source>
        <dbReference type="ARBA" id="ARBA00022679"/>
    </source>
</evidence>
<keyword evidence="8 11" id="KW-0324">Glycolysis</keyword>
<dbReference type="Gene3D" id="3.40.367.20">
    <property type="match status" value="2"/>
</dbReference>
<evidence type="ECO:0000256" key="8">
    <source>
        <dbReference type="ARBA" id="ARBA00023152"/>
    </source>
</evidence>
<dbReference type="EC" id="2.7.1.-" evidence="11"/>
<proteinExistence type="inferred from homology"/>
<comment type="catalytic activity">
    <reaction evidence="9">
        <text>a D-hexose + ATP = a D-hexose 6-phosphate + ADP + H(+)</text>
        <dbReference type="Rhea" id="RHEA:22740"/>
        <dbReference type="ChEBI" id="CHEBI:4194"/>
        <dbReference type="ChEBI" id="CHEBI:15378"/>
        <dbReference type="ChEBI" id="CHEBI:30616"/>
        <dbReference type="ChEBI" id="CHEBI:229467"/>
        <dbReference type="ChEBI" id="CHEBI:456216"/>
        <dbReference type="EC" id="2.7.1.1"/>
    </reaction>
    <physiologicalReaction direction="left-to-right" evidence="9">
        <dbReference type="Rhea" id="RHEA:22741"/>
    </physiologicalReaction>
</comment>
<dbReference type="Pfam" id="PF00349">
    <property type="entry name" value="Hexokinase_1"/>
    <property type="match status" value="1"/>
</dbReference>
<keyword evidence="15" id="KW-1185">Reference proteome</keyword>
<feature type="domain" description="Hexokinase N-terminal" evidence="12">
    <location>
        <begin position="2"/>
        <end position="186"/>
    </location>
</feature>
<reference evidence="14" key="1">
    <citation type="submission" date="2021-01" db="EMBL/GenBank/DDBJ databases">
        <authorList>
            <person name="Eckstrom K.M.E."/>
        </authorList>
    </citation>
    <scope>NUCLEOTIDE SEQUENCE</scope>
    <source>
        <strain evidence="14">UVCC 0001</strain>
    </source>
</reference>
<evidence type="ECO:0000256" key="3">
    <source>
        <dbReference type="ARBA" id="ARBA00009225"/>
    </source>
</evidence>
<organism evidence="14 15">
    <name type="scientific">Prototheca wickerhamii</name>
    <dbReference type="NCBI Taxonomy" id="3111"/>
    <lineage>
        <taxon>Eukaryota</taxon>
        <taxon>Viridiplantae</taxon>
        <taxon>Chlorophyta</taxon>
        <taxon>core chlorophytes</taxon>
        <taxon>Trebouxiophyceae</taxon>
        <taxon>Chlorellales</taxon>
        <taxon>Chlorellaceae</taxon>
        <taxon>Prototheca</taxon>
    </lineage>
</organism>
<name>A0AAD9ILD7_PROWI</name>
<evidence type="ECO:0000256" key="6">
    <source>
        <dbReference type="ARBA" id="ARBA00022777"/>
    </source>
</evidence>
<comment type="similarity">
    <text evidence="3 11">Belongs to the hexokinase family.</text>
</comment>
<dbReference type="GO" id="GO:0004340">
    <property type="term" value="F:glucokinase activity"/>
    <property type="evidence" value="ECO:0007669"/>
    <property type="project" value="TreeGrafter"/>
</dbReference>